<evidence type="ECO:0000313" key="8">
    <source>
        <dbReference type="Proteomes" id="UP000287609"/>
    </source>
</evidence>
<name>A0A430FRU5_9BIFI</name>
<dbReference type="Gene3D" id="3.40.50.300">
    <property type="entry name" value="P-loop containing nucleotide triphosphate hydrolases"/>
    <property type="match status" value="2"/>
</dbReference>
<dbReference type="RefSeq" id="WP_125962810.1">
    <property type="nucleotide sequence ID" value="NZ_QXGM01000001.1"/>
</dbReference>
<evidence type="ECO:0000313" key="7">
    <source>
        <dbReference type="EMBL" id="RSX55588.1"/>
    </source>
</evidence>
<dbReference type="OrthoDB" id="9795626at2"/>
<feature type="domain" description="Rad50/SbcC-type AAA" evidence="6">
    <location>
        <begin position="9"/>
        <end position="233"/>
    </location>
</feature>
<organism evidence="7 8">
    <name type="scientific">Bifidobacterium dolichotidis</name>
    <dbReference type="NCBI Taxonomy" id="2306976"/>
    <lineage>
        <taxon>Bacteria</taxon>
        <taxon>Bacillati</taxon>
        <taxon>Actinomycetota</taxon>
        <taxon>Actinomycetes</taxon>
        <taxon>Bifidobacteriales</taxon>
        <taxon>Bifidobacteriaceae</taxon>
        <taxon>Bifidobacterium</taxon>
    </lineage>
</organism>
<dbReference type="PANTHER" id="PTHR32114">
    <property type="entry name" value="ABC TRANSPORTER ABCH.3"/>
    <property type="match status" value="1"/>
</dbReference>
<dbReference type="GO" id="GO:0016887">
    <property type="term" value="F:ATP hydrolysis activity"/>
    <property type="evidence" value="ECO:0007669"/>
    <property type="project" value="InterPro"/>
</dbReference>
<dbReference type="InterPro" id="IPR027417">
    <property type="entry name" value="P-loop_NTPase"/>
</dbReference>
<protein>
    <recommendedName>
        <fullName evidence="3">Nuclease SbcCD subunit C</fullName>
    </recommendedName>
</protein>
<evidence type="ECO:0000256" key="3">
    <source>
        <dbReference type="ARBA" id="ARBA00013368"/>
    </source>
</evidence>
<dbReference type="EMBL" id="QXGM01000001">
    <property type="protein sequence ID" value="RSX55588.1"/>
    <property type="molecule type" value="Genomic_DNA"/>
</dbReference>
<feature type="coiled-coil region" evidence="4">
    <location>
        <begin position="737"/>
        <end position="862"/>
    </location>
</feature>
<dbReference type="SUPFAM" id="SSF52540">
    <property type="entry name" value="P-loop containing nucleoside triphosphate hydrolases"/>
    <property type="match status" value="1"/>
</dbReference>
<gene>
    <name evidence="7" type="ORF">D2E26_0151</name>
</gene>
<evidence type="ECO:0000256" key="5">
    <source>
        <dbReference type="SAM" id="MobiDB-lite"/>
    </source>
</evidence>
<comment type="caution">
    <text evidence="7">The sequence shown here is derived from an EMBL/GenBank/DDBJ whole genome shotgun (WGS) entry which is preliminary data.</text>
</comment>
<accession>A0A430FRU5</accession>
<evidence type="ECO:0000256" key="1">
    <source>
        <dbReference type="ARBA" id="ARBA00006930"/>
    </source>
</evidence>
<keyword evidence="8" id="KW-1185">Reference proteome</keyword>
<proteinExistence type="inferred from homology"/>
<sequence>MKLIALRFTGLGPYEQNYSVDLARLSRNHMFLIEGHTGSGKSIILDAIAFALYGRVPGPDQQGAEDQRLRSRFLNGTRVETVVELIFEVNDSYYMVRRKPEYDMPNEQGTGTIRHAAESVLVTAASFAQSQINDLVRSHLLADPAQSDHSDEYFAFFSNPDLIEVVNEGVQPVAHTITELIGLNAEQFCQTVMLPQDQFARFLQLKPQQRSSMVKDLFAASSFEHIQDELQAMCDERGDQVDTLRTRLESAIIAARTAAARHIDMPEGAQDIDAVAQWANEVTDAKINDLLDSLIPDFADCKDAAESEVSAAGSSNNASSSSNANAAAASADDAASGESTESEPAAASTDELADLDTWCLHEDGHLIECGCDCNTDDIEHRLVAVGQEVNKRAGKLRSSTELQFTEAEEHVQELQFNHDELTRISSTLDDLSQAVEEMQKQASRQSRVQTLRNWIDRSEKAQPVSALHYRSLEAARLQHESEHALMHVDEQITALTAKYGDYEHVSKLYEDTSRIAQQENAIVMSLKLVAEQEQRVKEWEQSSKRVKELADVQQKAEARHHACIQALEELGDFNVHLAHIDRYEQLLADRAKRDHALERAQSMLKAFDDHMAAVQVCAQADQDLSRARQRREEERRLLDRAFQDKIDDGLAAVGAMLKPGQACPVCGSTEHPKLDAASDAAHSEAAAATEATLVMKSVQQTAELDKQRAIYDESVATETQAEHAVAVAYEHERQLAKLIANHTREELETELKRAEENVEESKLAQRRLGETRVTLRAIIQAREELQEAVEKAESNAASLNSEHEHYQKALAAVDGLNSEELHQKREELEQQRVQALDASQKLDSLRHILDRLTALMREEAAERTKFSERKKVFELTNAEFKTACAASGFEDGTEAAAAVLTEADLEHYREQIAQFDEEFTGVTSRVQHLREQIKTMLEKPTPERLGLTIPQTLFISEEAREAAIRNAVHTTLQDVTAQLTEAMSQRDVAIREQQSAVESAQQCAEAVHTMIVAAHVWAAARREFEPLYRMAQLVTGGANLGADRKTTLITYAITERFRDVLDRANDLLRDIHDGYYELQLEDDDTRSMGLPIRIYDRRSDTSADPDTLSGGERFFVSLALALALADIVEAENGGVRMETLFIDEGFGSLSADVLDEVMDVLEEVSRTRTIGIISHVGALRERISDHIEVRRIREDGPSMLSVH</sequence>
<dbReference type="Pfam" id="PF13558">
    <property type="entry name" value="SbcC_Walker_B"/>
    <property type="match status" value="1"/>
</dbReference>
<dbReference type="InterPro" id="IPR038729">
    <property type="entry name" value="Rad50/SbcC_AAA"/>
</dbReference>
<evidence type="ECO:0000256" key="4">
    <source>
        <dbReference type="SAM" id="Coils"/>
    </source>
</evidence>
<feature type="compositionally biased region" description="Low complexity" evidence="5">
    <location>
        <begin position="312"/>
        <end position="343"/>
    </location>
</feature>
<evidence type="ECO:0000259" key="6">
    <source>
        <dbReference type="Pfam" id="PF13476"/>
    </source>
</evidence>
<comment type="subunit">
    <text evidence="2">Heterodimer of SbcC and SbcD.</text>
</comment>
<comment type="similarity">
    <text evidence="1">Belongs to the SMC family. SbcC subfamily.</text>
</comment>
<dbReference type="PANTHER" id="PTHR32114:SF2">
    <property type="entry name" value="ABC TRANSPORTER ABCH.3"/>
    <property type="match status" value="1"/>
</dbReference>
<keyword evidence="7" id="KW-0378">Hydrolase</keyword>
<feature type="coiled-coil region" evidence="4">
    <location>
        <begin position="421"/>
        <end position="448"/>
    </location>
</feature>
<dbReference type="Proteomes" id="UP000287609">
    <property type="component" value="Unassembled WGS sequence"/>
</dbReference>
<evidence type="ECO:0000256" key="2">
    <source>
        <dbReference type="ARBA" id="ARBA00011322"/>
    </source>
</evidence>
<keyword evidence="4" id="KW-0175">Coiled coil</keyword>
<feature type="region of interest" description="Disordered" evidence="5">
    <location>
        <begin position="312"/>
        <end position="349"/>
    </location>
</feature>
<dbReference type="GO" id="GO:0006302">
    <property type="term" value="P:double-strand break repair"/>
    <property type="evidence" value="ECO:0007669"/>
    <property type="project" value="InterPro"/>
</dbReference>
<dbReference type="Pfam" id="PF13476">
    <property type="entry name" value="AAA_23"/>
    <property type="match status" value="1"/>
</dbReference>
<keyword evidence="7" id="KW-0269">Exonuclease</keyword>
<feature type="coiled-coil region" evidence="4">
    <location>
        <begin position="617"/>
        <end position="644"/>
    </location>
</feature>
<dbReference type="AlphaFoldDB" id="A0A430FRU5"/>
<reference evidence="7 8" key="1">
    <citation type="submission" date="2018-09" db="EMBL/GenBank/DDBJ databases">
        <title>Characterization of the phylogenetic diversity of five novel species belonging to the genus Bifidobacterium.</title>
        <authorList>
            <person name="Lugli G.A."/>
            <person name="Duranti S."/>
            <person name="Milani C."/>
        </authorList>
    </citation>
    <scope>NUCLEOTIDE SEQUENCE [LARGE SCALE GENOMIC DNA]</scope>
    <source>
        <strain evidence="7 8">2036B</strain>
    </source>
</reference>
<keyword evidence="7" id="KW-0540">Nuclease</keyword>
<dbReference type="GO" id="GO:0004527">
    <property type="term" value="F:exonuclease activity"/>
    <property type="evidence" value="ECO:0007669"/>
    <property type="project" value="UniProtKB-KW"/>
</dbReference>